<dbReference type="Pfam" id="PF18288">
    <property type="entry name" value="FAA_hydro_N_2"/>
    <property type="match status" value="1"/>
</dbReference>
<dbReference type="InterPro" id="IPR036663">
    <property type="entry name" value="Fumarylacetoacetase_C_sf"/>
</dbReference>
<dbReference type="PANTHER" id="PTHR43211">
    <property type="entry name" value="FUMARYLACETOACETATE HYDROLASE"/>
    <property type="match status" value="1"/>
</dbReference>
<keyword evidence="3" id="KW-0378">Hydrolase</keyword>
<dbReference type="Proteomes" id="UP000239326">
    <property type="component" value="Chromosome"/>
</dbReference>
<dbReference type="KEGG" id="simp:C6571_09310"/>
<evidence type="ECO:0000313" key="3">
    <source>
        <dbReference type="EMBL" id="AVO41465.1"/>
    </source>
</evidence>
<evidence type="ECO:0000313" key="4">
    <source>
        <dbReference type="Proteomes" id="UP000239326"/>
    </source>
</evidence>
<dbReference type="PANTHER" id="PTHR43211:SF1">
    <property type="entry name" value="BLL6422 PROTEIN"/>
    <property type="match status" value="1"/>
</dbReference>
<evidence type="ECO:0000259" key="2">
    <source>
        <dbReference type="Pfam" id="PF18288"/>
    </source>
</evidence>
<feature type="domain" description="Fumarylacetoacetase N-terminal" evidence="2">
    <location>
        <begin position="1"/>
        <end position="78"/>
    </location>
</feature>
<sequence>MKLATLKDGSRDGQLVVVSRDLAQAHYATGIANRLQQVLEDWGFFAPQLQDLSDALNAGRTHHAFPLDPQQCLAPLPRAYQCLQRAESLSEETAARAGMPDMVQLAGDAMLGACADIAAGSTAMEMDFGAGLAVITGDIAAASTPAQALDGVRLVMLANTLSLRALEARERAAGLGPLLSRPATAFSPVAVTLDELGAAWDGGRVALALQVGLNGRKFGLCDGVAGMPWGFGELIAHAACTRPVRAGSIVCSGPLATAAGPLAQGRAESARGFSSMQAKRRAEAQEAGQASTGYLQPGDVLRMEMKGSSGASLFGAIEQAVAEAAPWPQ</sequence>
<dbReference type="Pfam" id="PF01557">
    <property type="entry name" value="FAA_hydrolase"/>
    <property type="match status" value="1"/>
</dbReference>
<feature type="domain" description="Fumarylacetoacetase-like C-terminal" evidence="1">
    <location>
        <begin position="95"/>
        <end position="320"/>
    </location>
</feature>
<dbReference type="OrthoDB" id="9775905at2"/>
<accession>A0A2S0N005</accession>
<dbReference type="InterPro" id="IPR011234">
    <property type="entry name" value="Fumarylacetoacetase-like_C"/>
</dbReference>
<dbReference type="Gene3D" id="3.90.850.10">
    <property type="entry name" value="Fumarylacetoacetase-like, C-terminal domain"/>
    <property type="match status" value="1"/>
</dbReference>
<dbReference type="EMBL" id="CP027669">
    <property type="protein sequence ID" value="AVO41465.1"/>
    <property type="molecule type" value="Genomic_DNA"/>
</dbReference>
<proteinExistence type="predicted"/>
<dbReference type="SUPFAM" id="SSF56529">
    <property type="entry name" value="FAH"/>
    <property type="match status" value="1"/>
</dbReference>
<dbReference type="AlphaFoldDB" id="A0A2S0N005"/>
<name>A0A2S0N005_9BURK</name>
<protein>
    <submittedName>
        <fullName evidence="3">Fumarylacetoacetate hydrolase</fullName>
    </submittedName>
</protein>
<dbReference type="InterPro" id="IPR041072">
    <property type="entry name" value="FAA_hydro_N"/>
</dbReference>
<gene>
    <name evidence="3" type="ORF">C6571_09310</name>
</gene>
<reference evidence="3 4" key="1">
    <citation type="submission" date="2018-03" db="EMBL/GenBank/DDBJ databases">
        <title>Genome sequencing of Simplicispira sp.</title>
        <authorList>
            <person name="Kim S.-J."/>
            <person name="Heo J."/>
            <person name="Kwon S.-W."/>
        </authorList>
    </citation>
    <scope>NUCLEOTIDE SEQUENCE [LARGE SCALE GENOMIC DNA]</scope>
    <source>
        <strain evidence="3 4">SC1-8</strain>
    </source>
</reference>
<keyword evidence="4" id="KW-1185">Reference proteome</keyword>
<dbReference type="GO" id="GO:0016787">
    <property type="term" value="F:hydrolase activity"/>
    <property type="evidence" value="ECO:0007669"/>
    <property type="project" value="UniProtKB-KW"/>
</dbReference>
<organism evidence="3 4">
    <name type="scientific">Simplicispira suum</name>
    <dbReference type="NCBI Taxonomy" id="2109915"/>
    <lineage>
        <taxon>Bacteria</taxon>
        <taxon>Pseudomonadati</taxon>
        <taxon>Pseudomonadota</taxon>
        <taxon>Betaproteobacteria</taxon>
        <taxon>Burkholderiales</taxon>
        <taxon>Comamonadaceae</taxon>
        <taxon>Simplicispira</taxon>
    </lineage>
</organism>
<evidence type="ECO:0000259" key="1">
    <source>
        <dbReference type="Pfam" id="PF01557"/>
    </source>
</evidence>
<dbReference type="RefSeq" id="WP_106446442.1">
    <property type="nucleotide sequence ID" value="NZ_CP027669.1"/>
</dbReference>